<dbReference type="Proteomes" id="UP000051952">
    <property type="component" value="Unassembled WGS sequence"/>
</dbReference>
<feature type="region of interest" description="Disordered" evidence="1">
    <location>
        <begin position="2198"/>
        <end position="2257"/>
    </location>
</feature>
<feature type="non-terminal residue" evidence="2">
    <location>
        <position position="2257"/>
    </location>
</feature>
<dbReference type="EMBL" id="CYKH01000812">
    <property type="protein sequence ID" value="CUG43547.1"/>
    <property type="molecule type" value="Genomic_DNA"/>
</dbReference>
<dbReference type="SUPFAM" id="SSF50998">
    <property type="entry name" value="Quinoprotein alcohol dehydrogenase-like"/>
    <property type="match status" value="4"/>
</dbReference>
<evidence type="ECO:0000313" key="2">
    <source>
        <dbReference type="EMBL" id="CUG43547.1"/>
    </source>
</evidence>
<name>A0A0S4IXK9_BODSA</name>
<dbReference type="InterPro" id="IPR018391">
    <property type="entry name" value="PQQ_b-propeller_rpt"/>
</dbReference>
<dbReference type="VEuPathDB" id="TriTrypDB:BSAL_79340c"/>
<feature type="compositionally biased region" description="Low complexity" evidence="1">
    <location>
        <begin position="2213"/>
        <end position="2257"/>
    </location>
</feature>
<dbReference type="InterPro" id="IPR011047">
    <property type="entry name" value="Quinoprotein_ADH-like_sf"/>
</dbReference>
<dbReference type="PANTHER" id="PTHR34512">
    <property type="entry name" value="CELL SURFACE PROTEIN"/>
    <property type="match status" value="1"/>
</dbReference>
<proteinExistence type="predicted"/>
<dbReference type="InterPro" id="IPR015943">
    <property type="entry name" value="WD40/YVTN_repeat-like_dom_sf"/>
</dbReference>
<keyword evidence="3" id="KW-1185">Reference proteome</keyword>
<dbReference type="PANTHER" id="PTHR34512:SF30">
    <property type="entry name" value="OUTER MEMBRANE PROTEIN ASSEMBLY FACTOR BAMB"/>
    <property type="match status" value="1"/>
</dbReference>
<evidence type="ECO:0000313" key="3">
    <source>
        <dbReference type="Proteomes" id="UP000051952"/>
    </source>
</evidence>
<dbReference type="Gene3D" id="2.130.10.10">
    <property type="entry name" value="YVTN repeat-like/Quinoprotein amine dehydrogenase"/>
    <property type="match status" value="2"/>
</dbReference>
<evidence type="ECO:0000256" key="1">
    <source>
        <dbReference type="SAM" id="MobiDB-lite"/>
    </source>
</evidence>
<sequence length="2257" mass="236681">MAVNAITYYNSFLYIVSSQSGVCKISLNVTAPMSERIVWCVGASAVQGAQAFSISVTPSGVVIALVENGVLAVDAVSGQPRWSANGVVQLTTEYGCDALVLDSDHYILFVSCYEDAFALDALSGGAVLYQFSSGQTKLTYFDGVLFAQSENSISGFPIPQAFRTRRSAYPTPIPTSDPTVETLPPGFAPIPLPEPTAGPYPEVGSGADGFPRGFSKIALGDFDFGVQGGSGLLGSGRFSNIVFITPRGTMEEDIVVQAYNTTSNTFLWSTIVDPALSAAVSSGCTLSFLCDTTGVFVFFCSSVLFAFNADNGVSLWNNTAAEYTNAVMWSSASGPSTECVLAALTADALIGLDAVTGTTTFNVSLGEELGGVSAMKLYVPAGKDVSYVGLVGNGLQIVQLGPGEAQAETTLVVQPGGNVSNPDRFCSMGSPLVAAGPALRNLSDNVYADTNYAYFACLHSLQAHYVAVFRVNLLLSTVSVLQNVSLGASNSIQSMLVEGSADYMPQIYLLISPNVFDVGLGVSDAFVLAVSPLGPIAFFNKSTGDYLWNVTVEQMENTNTPPLITKILTADVAPGYLVFGFVGVYAISYTAESAVVMWATAISTNGWVNGLSVGLSSSFVSLAPSSSASVPVFETFITVLEAETTYFQQMLFTIQSEEPIGGGVEVSSFIGAPSTTTGNPFHLLVSANPDDYGNIFGAFPEGWTAVADVYVFGQAVLPGVPLIPVSIVFSSAYVNFYHQSSGQLLAQFFYSDSCSSSTGLSDEALSIATYVIGSKLYFSDANCLYAVDLPNKKINALTLSTTGSLVVGGTFVTSDNSTFITYSEAGAVWSVNIATMSVNWISDALQFVALESLTGLVLPAYAATVPVAQQQLFGYSTDGAVSLALGSGQVAWVRFLPGTSAVMALPDGHLLLFTSGGTVKLNTSLALPPFSDRVIWEVGTLATNSEGESIFECSLVVPLSNVLVAAFDNVFALSLSTGEVLWNVSLMYDNYCSSLVSLPDPRAPNLPPPYIAIGNEENSMRVLSTATGDEAYAFDTELYETPVAADGWIAIFPDDGYVQQLPYPLPAQPATSSTLPPAVVGQTATVPANYVFPAADVNATSAMLGPSSLSIPLTLWQTTAVAPPGENVEIEDVFTVTGEVQGRDVIIQATVYQVYSTAVETYVFTTLLGVVDAMSGALLNSRTDAVCDAAAFFRASNKLAVLVCVPPDNSDSADGLFLKFIDTTVSTLPVLAQMAAPVPNFLQNFEASFFLVPDYKIACLVGDLSNAPFCFGTDPTNRTSFAIVVYNISCADQLATVPFYDSAHELIIYSCMSSAVGTQVPNFTNAIGALNAASGSVVWQVSLGELEVDEIAVSSNFGVFLATNVPNATSNGQFGVQGFSLATGALVTPLLNAYPDQQFDAIQQLLLVERSAAPLDLSVVFVTIDKMVGYSTKSESITWDVMKSPDAEDIGALLVSPDASQNNGQTIYVSYFDGTANQGTFLAVNPMKDFTNELYRLALPNQFGFNDVSFSVLQTPTTLGVVVNFVYDVFYVDLMARSVAFSYPSEYADTYSTYVYNKYAPTTGTWHLVLDFSAADGAITQLLMNTTNATSVPVGVIPVSLASSSSTEELLIGTRQGGSTFLFTANGTLKWGVNTPVYSSTNYGIFTPLLVDAGPNNRPIVINQFSPRGFYAFDADNGTLVYQGYLPLCVGGQGSEVVNGESQRAAVTADPTNGLVYFSVINSCLYALNTRTGAVMQGVVKGGVPLLAQLLTTAHCIVVLDSFGGIWCYPRGAALSVEAVCTVGVGYSSTLADMTLTYFGDFLLANVGTELVCIAEATGLVVWRVELGPRLTFCTYNASSVIARTWNGVFVVNVDPSLPATQRIVSMVSATTLFGAPYTGPSSGSGNLIAPIVTQNGVIVAVYDTNVFGISLRRMAVVFRFDGLDPIVVVTYSPTPGLSQVFLVDSDRSRIHSVVDGSLLAVVDTQSEDNVATSYALSNSQQVLFASNGNDGSFAQLQPVPQFVKDMVPDFVPNATVAPTLFTTPPGYVPQGGQTPLPTLAPGVTLPHLSCVLNIEGLYADLVTCVNGALAQIYANRSVDAILCMSAAAKVRPCVSAWLADVMPSCAGADIYLNNVLVSLNSSAAFNFCGHAGRCSDGAAGASAVCGVVNAAVQPSGGATFAPQLQLPKPIANLPTFTVPSNTITLPPVTTTRAPVTTLSPATTAAPPPTTPAPTATSRPATTAAPGAPTTTTTTTTTTTSAPGVPTTTGVPVPTTT</sequence>
<accession>A0A0S4IXK9</accession>
<dbReference type="SMART" id="SM00564">
    <property type="entry name" value="PQQ"/>
    <property type="match status" value="3"/>
</dbReference>
<reference evidence="3" key="1">
    <citation type="submission" date="2015-09" db="EMBL/GenBank/DDBJ databases">
        <authorList>
            <consortium name="Pathogen Informatics"/>
        </authorList>
    </citation>
    <scope>NUCLEOTIDE SEQUENCE [LARGE SCALE GENOMIC DNA]</scope>
    <source>
        <strain evidence="3">Lake Konstanz</strain>
    </source>
</reference>
<organism evidence="2 3">
    <name type="scientific">Bodo saltans</name>
    <name type="common">Flagellated protozoan</name>
    <dbReference type="NCBI Taxonomy" id="75058"/>
    <lineage>
        <taxon>Eukaryota</taxon>
        <taxon>Discoba</taxon>
        <taxon>Euglenozoa</taxon>
        <taxon>Kinetoplastea</taxon>
        <taxon>Metakinetoplastina</taxon>
        <taxon>Eubodonida</taxon>
        <taxon>Bodonidae</taxon>
        <taxon>Bodo</taxon>
    </lineage>
</organism>
<gene>
    <name evidence="2" type="ORF">BSAL_79340c</name>
</gene>
<protein>
    <submittedName>
        <fullName evidence="2">Uncharacterized protein</fullName>
    </submittedName>
</protein>